<reference evidence="2 3" key="1">
    <citation type="journal article" date="2016" name="BMC Genomics">
        <title>Comparative genomic and transcriptomic analyses of the Fuzhuan brick tea-fermentation fungus Aspergillus cristatus.</title>
        <authorList>
            <person name="Ge Y."/>
            <person name="Wang Y."/>
            <person name="Liu Y."/>
            <person name="Tan Y."/>
            <person name="Ren X."/>
            <person name="Zhang X."/>
            <person name="Hyde K.D."/>
            <person name="Liu Y."/>
            <person name="Liu Z."/>
        </authorList>
    </citation>
    <scope>NUCLEOTIDE SEQUENCE [LARGE SCALE GENOMIC DNA]</scope>
    <source>
        <strain evidence="2 3">GZAAS20.1005</strain>
    </source>
</reference>
<dbReference type="InterPro" id="IPR016181">
    <property type="entry name" value="Acyl_CoA_acyltransferase"/>
</dbReference>
<name>A0A1E3BRX8_ASPCR</name>
<accession>A0A1E3BRX8</accession>
<dbReference type="OrthoDB" id="410198at2759"/>
<dbReference type="SUPFAM" id="SSF55729">
    <property type="entry name" value="Acyl-CoA N-acyltransferases (Nat)"/>
    <property type="match status" value="1"/>
</dbReference>
<sequence>MPLSVQHVQRDDLPRILDIFCTSMSSISLLVATGDIPNLENLDEASAATAREHAIARFAEILDSYPKVHFLKAVDDENGDIAAFAIWYFFSGPDGVADWKAYVETGDRLRVPVGCDVEAYRYGWSKIHEKYQEVFGEGREHFHLGLLATHPGHERRGAGSKLLNWALEQADEKGLECHLEGTPTGYPLYSRKGFVDAFGKSNSLLDFDVSKYTGKEGDLVDLTVMVRPPQKRSQR</sequence>
<dbReference type="AlphaFoldDB" id="A0A1E3BRX8"/>
<dbReference type="EMBL" id="JXNT01000001">
    <property type="protein sequence ID" value="ODM23708.1"/>
    <property type="molecule type" value="Genomic_DNA"/>
</dbReference>
<dbReference type="Pfam" id="PF13508">
    <property type="entry name" value="Acetyltransf_7"/>
    <property type="match status" value="1"/>
</dbReference>
<dbReference type="GO" id="GO:0016747">
    <property type="term" value="F:acyltransferase activity, transferring groups other than amino-acyl groups"/>
    <property type="evidence" value="ECO:0007669"/>
    <property type="project" value="InterPro"/>
</dbReference>
<dbReference type="VEuPathDB" id="FungiDB:SI65_01297"/>
<gene>
    <name evidence="2" type="ORF">SI65_01297</name>
</gene>
<dbReference type="InterPro" id="IPR052523">
    <property type="entry name" value="Trichothecene_AcTrans"/>
</dbReference>
<dbReference type="PANTHER" id="PTHR42791">
    <property type="entry name" value="GNAT FAMILY ACETYLTRANSFERASE"/>
    <property type="match status" value="1"/>
</dbReference>
<dbReference type="Gene3D" id="3.40.630.30">
    <property type="match status" value="1"/>
</dbReference>
<dbReference type="InterPro" id="IPR000182">
    <property type="entry name" value="GNAT_dom"/>
</dbReference>
<organism evidence="2 3">
    <name type="scientific">Aspergillus cristatus</name>
    <name type="common">Chinese Fuzhuan brick tea-fermentation fungus</name>
    <name type="synonym">Eurotium cristatum</name>
    <dbReference type="NCBI Taxonomy" id="573508"/>
    <lineage>
        <taxon>Eukaryota</taxon>
        <taxon>Fungi</taxon>
        <taxon>Dikarya</taxon>
        <taxon>Ascomycota</taxon>
        <taxon>Pezizomycotina</taxon>
        <taxon>Eurotiomycetes</taxon>
        <taxon>Eurotiomycetidae</taxon>
        <taxon>Eurotiales</taxon>
        <taxon>Aspergillaceae</taxon>
        <taxon>Aspergillus</taxon>
        <taxon>Aspergillus subgen. Aspergillus</taxon>
    </lineage>
</organism>
<evidence type="ECO:0000259" key="1">
    <source>
        <dbReference type="PROSITE" id="PS51186"/>
    </source>
</evidence>
<dbReference type="PANTHER" id="PTHR42791:SF1">
    <property type="entry name" value="N-ACETYLTRANSFERASE DOMAIN-CONTAINING PROTEIN"/>
    <property type="match status" value="1"/>
</dbReference>
<dbReference type="STRING" id="573508.A0A1E3BRX8"/>
<keyword evidence="3" id="KW-1185">Reference proteome</keyword>
<dbReference type="CDD" id="cd04301">
    <property type="entry name" value="NAT_SF"/>
    <property type="match status" value="1"/>
</dbReference>
<evidence type="ECO:0000313" key="3">
    <source>
        <dbReference type="Proteomes" id="UP000094569"/>
    </source>
</evidence>
<protein>
    <recommendedName>
        <fullName evidence="1">N-acetyltransferase domain-containing protein</fullName>
    </recommendedName>
</protein>
<evidence type="ECO:0000313" key="2">
    <source>
        <dbReference type="EMBL" id="ODM23708.1"/>
    </source>
</evidence>
<proteinExistence type="predicted"/>
<feature type="domain" description="N-acetyltransferase" evidence="1">
    <location>
        <begin position="27"/>
        <end position="214"/>
    </location>
</feature>
<dbReference type="Proteomes" id="UP000094569">
    <property type="component" value="Unassembled WGS sequence"/>
</dbReference>
<dbReference type="PROSITE" id="PS51186">
    <property type="entry name" value="GNAT"/>
    <property type="match status" value="1"/>
</dbReference>
<comment type="caution">
    <text evidence="2">The sequence shown here is derived from an EMBL/GenBank/DDBJ whole genome shotgun (WGS) entry which is preliminary data.</text>
</comment>